<proteinExistence type="predicted"/>
<reference evidence="2" key="1">
    <citation type="journal article" date="2019" name="Environ. Microbiol.">
        <title>Fungal ecological strategies reflected in gene transcription - a case study of two litter decomposers.</title>
        <authorList>
            <person name="Barbi F."/>
            <person name="Kohler A."/>
            <person name="Barry K."/>
            <person name="Baskaran P."/>
            <person name="Daum C."/>
            <person name="Fauchery L."/>
            <person name="Ihrmark K."/>
            <person name="Kuo A."/>
            <person name="LaButti K."/>
            <person name="Lipzen A."/>
            <person name="Morin E."/>
            <person name="Grigoriev I.V."/>
            <person name="Henrissat B."/>
            <person name="Lindahl B."/>
            <person name="Martin F."/>
        </authorList>
    </citation>
    <scope>NUCLEOTIDE SEQUENCE</scope>
    <source>
        <strain evidence="2">JB14</strain>
    </source>
</reference>
<keyword evidence="1" id="KW-0812">Transmembrane</keyword>
<accession>A0A6A4GBK2</accession>
<evidence type="ECO:0000313" key="3">
    <source>
        <dbReference type="Proteomes" id="UP000799118"/>
    </source>
</evidence>
<keyword evidence="1" id="KW-1133">Transmembrane helix</keyword>
<evidence type="ECO:0000256" key="1">
    <source>
        <dbReference type="SAM" id="Phobius"/>
    </source>
</evidence>
<gene>
    <name evidence="2" type="ORF">BT96DRAFT_1010061</name>
</gene>
<evidence type="ECO:0000313" key="2">
    <source>
        <dbReference type="EMBL" id="KAE9382768.1"/>
    </source>
</evidence>
<feature type="transmembrane region" description="Helical" evidence="1">
    <location>
        <begin position="36"/>
        <end position="54"/>
    </location>
</feature>
<dbReference type="AlphaFoldDB" id="A0A6A4GBK2"/>
<dbReference type="EMBL" id="ML771008">
    <property type="protein sequence ID" value="KAE9382768.1"/>
    <property type="molecule type" value="Genomic_DNA"/>
</dbReference>
<sequence length="105" mass="11632">MLNPSLTNILVISQSSSSTLSNSASAASQWASVGLPFTLLSVVIFGKCLLVLGIHEENWGYFLRPYQMILFCLEKGDYILQTVFDMLTAGQVAVDIFRRQRENVG</sequence>
<organism evidence="2 3">
    <name type="scientific">Gymnopus androsaceus JB14</name>
    <dbReference type="NCBI Taxonomy" id="1447944"/>
    <lineage>
        <taxon>Eukaryota</taxon>
        <taxon>Fungi</taxon>
        <taxon>Dikarya</taxon>
        <taxon>Basidiomycota</taxon>
        <taxon>Agaricomycotina</taxon>
        <taxon>Agaricomycetes</taxon>
        <taxon>Agaricomycetidae</taxon>
        <taxon>Agaricales</taxon>
        <taxon>Marasmiineae</taxon>
        <taxon>Omphalotaceae</taxon>
        <taxon>Gymnopus</taxon>
    </lineage>
</organism>
<dbReference type="Proteomes" id="UP000799118">
    <property type="component" value="Unassembled WGS sequence"/>
</dbReference>
<protein>
    <submittedName>
        <fullName evidence="2">Uncharacterized protein</fullName>
    </submittedName>
</protein>
<dbReference type="OrthoDB" id="3124452at2759"/>
<name>A0A6A4GBK2_9AGAR</name>
<keyword evidence="1" id="KW-0472">Membrane</keyword>
<keyword evidence="3" id="KW-1185">Reference proteome</keyword>